<evidence type="ECO:0000256" key="1">
    <source>
        <dbReference type="SAM" id="MobiDB-lite"/>
    </source>
</evidence>
<dbReference type="Proteomes" id="UP001152622">
    <property type="component" value="Chromosome 13"/>
</dbReference>
<protein>
    <submittedName>
        <fullName evidence="2">Uncharacterized protein</fullName>
    </submittedName>
</protein>
<evidence type="ECO:0000313" key="2">
    <source>
        <dbReference type="EMBL" id="KAJ8344126.1"/>
    </source>
</evidence>
<evidence type="ECO:0000313" key="3">
    <source>
        <dbReference type="Proteomes" id="UP001152622"/>
    </source>
</evidence>
<feature type="compositionally biased region" description="Basic and acidic residues" evidence="1">
    <location>
        <begin position="25"/>
        <end position="41"/>
    </location>
</feature>
<accession>A0A9Q1IKM2</accession>
<feature type="compositionally biased region" description="Basic residues" evidence="1">
    <location>
        <begin position="42"/>
        <end position="61"/>
    </location>
</feature>
<gene>
    <name evidence="2" type="ORF">SKAU_G00314550</name>
</gene>
<name>A0A9Q1IKM2_SYNKA</name>
<keyword evidence="3" id="KW-1185">Reference proteome</keyword>
<feature type="region of interest" description="Disordered" evidence="1">
    <location>
        <begin position="1"/>
        <end position="125"/>
    </location>
</feature>
<dbReference type="AlphaFoldDB" id="A0A9Q1IKM2"/>
<sequence>MRRQRTARKRRLLIGERGESGPARRASEGGEDRQTNREGEKGRKKARRRRQRRCVGRRRTRWSAPGRETGSVTHAAVTVRVRGQGSAPRVARGPAEVPQSQAKDQRLRPGGRRLKLTSADSRIIH</sequence>
<comment type="caution">
    <text evidence="2">The sequence shown here is derived from an EMBL/GenBank/DDBJ whole genome shotgun (WGS) entry which is preliminary data.</text>
</comment>
<organism evidence="2 3">
    <name type="scientific">Synaphobranchus kaupii</name>
    <name type="common">Kaup's arrowtooth eel</name>
    <dbReference type="NCBI Taxonomy" id="118154"/>
    <lineage>
        <taxon>Eukaryota</taxon>
        <taxon>Metazoa</taxon>
        <taxon>Chordata</taxon>
        <taxon>Craniata</taxon>
        <taxon>Vertebrata</taxon>
        <taxon>Euteleostomi</taxon>
        <taxon>Actinopterygii</taxon>
        <taxon>Neopterygii</taxon>
        <taxon>Teleostei</taxon>
        <taxon>Anguilliformes</taxon>
        <taxon>Synaphobranchidae</taxon>
        <taxon>Synaphobranchus</taxon>
    </lineage>
</organism>
<proteinExistence type="predicted"/>
<feature type="compositionally biased region" description="Basic residues" evidence="1">
    <location>
        <begin position="1"/>
        <end position="12"/>
    </location>
</feature>
<dbReference type="EMBL" id="JAINUF010000013">
    <property type="protein sequence ID" value="KAJ8344126.1"/>
    <property type="molecule type" value="Genomic_DNA"/>
</dbReference>
<reference evidence="2" key="1">
    <citation type="journal article" date="2023" name="Science">
        <title>Genome structures resolve the early diversification of teleost fishes.</title>
        <authorList>
            <person name="Parey E."/>
            <person name="Louis A."/>
            <person name="Montfort J."/>
            <person name="Bouchez O."/>
            <person name="Roques C."/>
            <person name="Iampietro C."/>
            <person name="Lluch J."/>
            <person name="Castinel A."/>
            <person name="Donnadieu C."/>
            <person name="Desvignes T."/>
            <person name="Floi Bucao C."/>
            <person name="Jouanno E."/>
            <person name="Wen M."/>
            <person name="Mejri S."/>
            <person name="Dirks R."/>
            <person name="Jansen H."/>
            <person name="Henkel C."/>
            <person name="Chen W.J."/>
            <person name="Zahm M."/>
            <person name="Cabau C."/>
            <person name="Klopp C."/>
            <person name="Thompson A.W."/>
            <person name="Robinson-Rechavi M."/>
            <person name="Braasch I."/>
            <person name="Lecointre G."/>
            <person name="Bobe J."/>
            <person name="Postlethwait J.H."/>
            <person name="Berthelot C."/>
            <person name="Roest Crollius H."/>
            <person name="Guiguen Y."/>
        </authorList>
    </citation>
    <scope>NUCLEOTIDE SEQUENCE</scope>
    <source>
        <strain evidence="2">WJC10195</strain>
    </source>
</reference>